<feature type="domain" description="DUF4190" evidence="3">
    <location>
        <begin position="78"/>
        <end position="137"/>
    </location>
</feature>
<dbReference type="AlphaFoldDB" id="A0A8J3VMS8"/>
<gene>
    <name evidence="4" type="ORF">Rhe02_97480</name>
</gene>
<evidence type="ECO:0000313" key="4">
    <source>
        <dbReference type="EMBL" id="GIH11681.1"/>
    </source>
</evidence>
<keyword evidence="2" id="KW-0472">Membrane</keyword>
<evidence type="ECO:0000313" key="5">
    <source>
        <dbReference type="Proteomes" id="UP000612899"/>
    </source>
</evidence>
<sequence length="159" mass="16514">MTDPYGPPPQDPYAPQPPQAPTNPYAQTPPPASVPPVSPSPATPPYGQPQYSPAPYGTPQYGQQSPYGYPVAAPQNSLALVSMILSLVGILSWITAPVGAILGHVAMKQIRQTGESGEGMAKTGIIVGWIITGLGVLCCVGYIALIVAGVWSAETNNFD</sequence>
<reference evidence="4" key="1">
    <citation type="submission" date="2021-01" db="EMBL/GenBank/DDBJ databases">
        <title>Whole genome shotgun sequence of Rhizocola hellebori NBRC 109834.</title>
        <authorList>
            <person name="Komaki H."/>
            <person name="Tamura T."/>
        </authorList>
    </citation>
    <scope>NUCLEOTIDE SEQUENCE</scope>
    <source>
        <strain evidence="4">NBRC 109834</strain>
    </source>
</reference>
<name>A0A8J3VMS8_9ACTN</name>
<feature type="region of interest" description="Disordered" evidence="1">
    <location>
        <begin position="1"/>
        <end position="59"/>
    </location>
</feature>
<evidence type="ECO:0000259" key="3">
    <source>
        <dbReference type="Pfam" id="PF13828"/>
    </source>
</evidence>
<dbReference type="Proteomes" id="UP000612899">
    <property type="component" value="Unassembled WGS sequence"/>
</dbReference>
<comment type="caution">
    <text evidence="4">The sequence shown here is derived from an EMBL/GenBank/DDBJ whole genome shotgun (WGS) entry which is preliminary data.</text>
</comment>
<evidence type="ECO:0000256" key="2">
    <source>
        <dbReference type="SAM" id="Phobius"/>
    </source>
</evidence>
<feature type="transmembrane region" description="Helical" evidence="2">
    <location>
        <begin position="78"/>
        <end position="105"/>
    </location>
</feature>
<dbReference type="Pfam" id="PF13828">
    <property type="entry name" value="DUF4190"/>
    <property type="match status" value="1"/>
</dbReference>
<keyword evidence="5" id="KW-1185">Reference proteome</keyword>
<dbReference type="RefSeq" id="WP_203915407.1">
    <property type="nucleotide sequence ID" value="NZ_BONY01000154.1"/>
</dbReference>
<accession>A0A8J3VMS8</accession>
<evidence type="ECO:0000256" key="1">
    <source>
        <dbReference type="SAM" id="MobiDB-lite"/>
    </source>
</evidence>
<protein>
    <recommendedName>
        <fullName evidence="3">DUF4190 domain-containing protein</fullName>
    </recommendedName>
</protein>
<proteinExistence type="predicted"/>
<feature type="compositionally biased region" description="Pro residues" evidence="1">
    <location>
        <begin position="1"/>
        <end position="47"/>
    </location>
</feature>
<organism evidence="4 5">
    <name type="scientific">Rhizocola hellebori</name>
    <dbReference type="NCBI Taxonomy" id="1392758"/>
    <lineage>
        <taxon>Bacteria</taxon>
        <taxon>Bacillati</taxon>
        <taxon>Actinomycetota</taxon>
        <taxon>Actinomycetes</taxon>
        <taxon>Micromonosporales</taxon>
        <taxon>Micromonosporaceae</taxon>
        <taxon>Rhizocola</taxon>
    </lineage>
</organism>
<keyword evidence="2" id="KW-0812">Transmembrane</keyword>
<dbReference type="EMBL" id="BONY01000154">
    <property type="protein sequence ID" value="GIH11681.1"/>
    <property type="molecule type" value="Genomic_DNA"/>
</dbReference>
<dbReference type="InterPro" id="IPR025241">
    <property type="entry name" value="DUF4190"/>
</dbReference>
<feature type="transmembrane region" description="Helical" evidence="2">
    <location>
        <begin position="126"/>
        <end position="151"/>
    </location>
</feature>
<keyword evidence="2" id="KW-1133">Transmembrane helix</keyword>